<reference evidence="1 2" key="1">
    <citation type="submission" date="2019-02" db="EMBL/GenBank/DDBJ databases">
        <title>Planctomycetal bacteria perform biofilm scaping via a novel small molecule.</title>
        <authorList>
            <person name="Jeske O."/>
            <person name="Boedeker C."/>
            <person name="Wiegand S."/>
            <person name="Breitling P."/>
            <person name="Kallscheuer N."/>
            <person name="Jogler M."/>
            <person name="Rohde M."/>
            <person name="Petersen J."/>
            <person name="Medema M.H."/>
            <person name="Surup F."/>
            <person name="Jogler C."/>
        </authorList>
    </citation>
    <scope>NUCLEOTIDE SEQUENCE [LARGE SCALE GENOMIC DNA]</scope>
    <source>
        <strain evidence="1 2">Mal15</strain>
    </source>
</reference>
<accession>A0A5B9M9R7</accession>
<protein>
    <submittedName>
        <fullName evidence="1">Uncharacterized protein</fullName>
    </submittedName>
</protein>
<keyword evidence="2" id="KW-1185">Reference proteome</keyword>
<dbReference type="EMBL" id="CP036264">
    <property type="protein sequence ID" value="QEF97279.1"/>
    <property type="molecule type" value="Genomic_DNA"/>
</dbReference>
<proteinExistence type="predicted"/>
<evidence type="ECO:0000313" key="2">
    <source>
        <dbReference type="Proteomes" id="UP000321353"/>
    </source>
</evidence>
<gene>
    <name evidence="1" type="ORF">Mal15_13180</name>
</gene>
<dbReference type="AlphaFoldDB" id="A0A5B9M9R7"/>
<dbReference type="KEGG" id="smam:Mal15_13180"/>
<dbReference type="Proteomes" id="UP000321353">
    <property type="component" value="Chromosome"/>
</dbReference>
<name>A0A5B9M9R7_9BACT</name>
<evidence type="ECO:0000313" key="1">
    <source>
        <dbReference type="EMBL" id="QEF97279.1"/>
    </source>
</evidence>
<sequence length="38" mass="4207">MRDGVGQHFQRVATNQRKDILVTVYSGGTVEIATIDDD</sequence>
<organism evidence="1 2">
    <name type="scientific">Stieleria maiorica</name>
    <dbReference type="NCBI Taxonomy" id="2795974"/>
    <lineage>
        <taxon>Bacteria</taxon>
        <taxon>Pseudomonadati</taxon>
        <taxon>Planctomycetota</taxon>
        <taxon>Planctomycetia</taxon>
        <taxon>Pirellulales</taxon>
        <taxon>Pirellulaceae</taxon>
        <taxon>Stieleria</taxon>
    </lineage>
</organism>